<reference evidence="11" key="1">
    <citation type="submission" date="2019-08" db="EMBL/GenBank/DDBJ databases">
        <title>The genome of the North American firefly Photinus pyralis.</title>
        <authorList>
            <consortium name="Photinus pyralis genome working group"/>
            <person name="Fallon T.R."/>
            <person name="Sander Lower S.E."/>
            <person name="Weng J.-K."/>
        </authorList>
    </citation>
    <scope>NUCLEOTIDE SEQUENCE</scope>
    <source>
        <strain evidence="11">TRF0915ILg1</strain>
        <tissue evidence="11">Whole body</tissue>
    </source>
</reference>
<evidence type="ECO:0000256" key="5">
    <source>
        <dbReference type="ARBA" id="ARBA00022989"/>
    </source>
</evidence>
<feature type="transmembrane region" description="Helical" evidence="7">
    <location>
        <begin position="380"/>
        <end position="402"/>
    </location>
</feature>
<evidence type="ECO:0000313" key="11">
    <source>
        <dbReference type="EMBL" id="KAF2898582.1"/>
    </source>
</evidence>
<dbReference type="InterPro" id="IPR013525">
    <property type="entry name" value="ABC2_TM"/>
</dbReference>
<dbReference type="PANTHER" id="PTHR48041">
    <property type="entry name" value="ABC TRANSPORTER G FAMILY MEMBER 28"/>
    <property type="match status" value="1"/>
</dbReference>
<dbReference type="GO" id="GO:0140359">
    <property type="term" value="F:ABC-type transporter activity"/>
    <property type="evidence" value="ECO:0007669"/>
    <property type="project" value="InterPro"/>
</dbReference>
<feature type="domain" description="ABC-2 type transporter transmembrane" evidence="9">
    <location>
        <begin position="222"/>
        <end position="432"/>
    </location>
</feature>
<comment type="subcellular location">
    <subcellularLocation>
        <location evidence="1">Membrane</location>
        <topology evidence="1">Multi-pass membrane protein</topology>
    </subcellularLocation>
</comment>
<keyword evidence="12" id="KW-1185">Reference proteome</keyword>
<dbReference type="GO" id="GO:0005886">
    <property type="term" value="C:plasma membrane"/>
    <property type="evidence" value="ECO:0007669"/>
    <property type="project" value="TreeGrafter"/>
</dbReference>
<evidence type="ECO:0000259" key="9">
    <source>
        <dbReference type="Pfam" id="PF01061"/>
    </source>
</evidence>
<proteinExistence type="inferred from homology"/>
<evidence type="ECO:0000256" key="6">
    <source>
        <dbReference type="ARBA" id="ARBA00023136"/>
    </source>
</evidence>
<evidence type="ECO:0000256" key="7">
    <source>
        <dbReference type="SAM" id="Phobius"/>
    </source>
</evidence>
<evidence type="ECO:0000313" key="12">
    <source>
        <dbReference type="Proteomes" id="UP000801492"/>
    </source>
</evidence>
<keyword evidence="3" id="KW-0813">Transport</keyword>
<evidence type="ECO:0000256" key="1">
    <source>
        <dbReference type="ARBA" id="ARBA00004141"/>
    </source>
</evidence>
<dbReference type="InterPro" id="IPR003439">
    <property type="entry name" value="ABC_transporter-like_ATP-bd"/>
</dbReference>
<evidence type="ECO:0000256" key="3">
    <source>
        <dbReference type="ARBA" id="ARBA00022448"/>
    </source>
</evidence>
<dbReference type="Proteomes" id="UP000801492">
    <property type="component" value="Unassembled WGS sequence"/>
</dbReference>
<dbReference type="GO" id="GO:0005524">
    <property type="term" value="F:ATP binding"/>
    <property type="evidence" value="ECO:0007669"/>
    <property type="project" value="InterPro"/>
</dbReference>
<comment type="caution">
    <text evidence="11">The sequence shown here is derived from an EMBL/GenBank/DDBJ whole genome shotgun (WGS) entry which is preliminary data.</text>
</comment>
<evidence type="ECO:0000259" key="10">
    <source>
        <dbReference type="Pfam" id="PF19055"/>
    </source>
</evidence>
<dbReference type="InterPro" id="IPR050352">
    <property type="entry name" value="ABCG_transporters"/>
</dbReference>
<comment type="similarity">
    <text evidence="2">Belongs to the ABC transporter superfamily. ABCG family. Eye pigment precursor importer (TC 3.A.1.204) subfamily.</text>
</comment>
<evidence type="ECO:0000256" key="4">
    <source>
        <dbReference type="ARBA" id="ARBA00022692"/>
    </source>
</evidence>
<dbReference type="SUPFAM" id="SSF52540">
    <property type="entry name" value="P-loop containing nucleoside triphosphate hydrolases"/>
    <property type="match status" value="1"/>
</dbReference>
<dbReference type="EMBL" id="VTPC01003408">
    <property type="protein sequence ID" value="KAF2898582.1"/>
    <property type="molecule type" value="Genomic_DNA"/>
</dbReference>
<dbReference type="Pfam" id="PF01061">
    <property type="entry name" value="ABC2_membrane"/>
    <property type="match status" value="1"/>
</dbReference>
<feature type="transmembrane region" description="Helical" evidence="7">
    <location>
        <begin position="466"/>
        <end position="490"/>
    </location>
</feature>
<feature type="transmembrane region" description="Helical" evidence="7">
    <location>
        <begin position="315"/>
        <end position="337"/>
    </location>
</feature>
<evidence type="ECO:0000259" key="8">
    <source>
        <dbReference type="Pfam" id="PF00005"/>
    </source>
</evidence>
<feature type="domain" description="ABC transporter" evidence="8">
    <location>
        <begin position="16"/>
        <end position="72"/>
    </location>
</feature>
<feature type="non-terminal residue" evidence="11">
    <location>
        <position position="496"/>
    </location>
</feature>
<dbReference type="PANTHER" id="PTHR48041:SF129">
    <property type="entry name" value="PROTEIN WHITE"/>
    <property type="match status" value="1"/>
</dbReference>
<dbReference type="GO" id="GO:0030659">
    <property type="term" value="C:cytoplasmic vesicle membrane"/>
    <property type="evidence" value="ECO:0007669"/>
    <property type="project" value="TreeGrafter"/>
</dbReference>
<evidence type="ECO:0000256" key="2">
    <source>
        <dbReference type="ARBA" id="ARBA00005814"/>
    </source>
</evidence>
<name>A0A8K0D924_IGNLU</name>
<dbReference type="InterPro" id="IPR043926">
    <property type="entry name" value="ABCG_dom"/>
</dbReference>
<evidence type="ECO:0008006" key="13">
    <source>
        <dbReference type="Google" id="ProtNLM"/>
    </source>
</evidence>
<dbReference type="Gene3D" id="3.40.50.300">
    <property type="entry name" value="P-loop containing nucleotide triphosphate hydrolases"/>
    <property type="match status" value="1"/>
</dbReference>
<keyword evidence="4 7" id="KW-0812">Transmembrane</keyword>
<dbReference type="Pfam" id="PF19055">
    <property type="entry name" value="ABC2_membrane_7"/>
    <property type="match status" value="1"/>
</dbReference>
<sequence length="496" mass="55836">ALVRMDSHIPYKQRIKRVEEVMAELGLNECENTLIGIRGRLKGISGGEMKRLSFASEVLTNPSLMFCDEPTSGLDSCMALNVVQVLKRLAQTGKTIICTVHQPSSEVFAMFDKLLLMAEGRVAFLGTREEASGFFTSLAAPCPHNYNPADYFIQFLAVLPGKEESCKQAINSICDTFEKSEFGAKLTVEATEMTKSKFTYSDFFFHNGNHHNKRYKASWFSQFRAVLWRSWISVIKEPLLIKVRVLHTLITGLVIGAIYFGQNLDQDGVMNINGVLYLSLINMTYQNIICVVNVFCGELPLLLREHKNGMYRTDVYFLSKTLAEMPIFVLIPVIYVITPYFLVGLNPELPRLFIAMGILILVTFVAVGFGYFISCMCSSVSLALTLAPPLVIPFMLFGGFFLNVRSIPIYLKWLSYVSWFKYGNEALMINQWRGIEQINCTAPISSICPRDGHTVLEMFDFSEGDLAIDMLVLLGLACGFRLLAYISLVIKTYTFD</sequence>
<gene>
    <name evidence="11" type="ORF">ILUMI_07596</name>
</gene>
<feature type="transmembrane region" description="Helical" evidence="7">
    <location>
        <begin position="352"/>
        <end position="373"/>
    </location>
</feature>
<dbReference type="GO" id="GO:0016887">
    <property type="term" value="F:ATP hydrolysis activity"/>
    <property type="evidence" value="ECO:0007669"/>
    <property type="project" value="InterPro"/>
</dbReference>
<dbReference type="Pfam" id="PF00005">
    <property type="entry name" value="ABC_tran"/>
    <property type="match status" value="1"/>
</dbReference>
<feature type="transmembrane region" description="Helical" evidence="7">
    <location>
        <begin position="239"/>
        <end position="260"/>
    </location>
</feature>
<accession>A0A8K0D924</accession>
<protein>
    <recommendedName>
        <fullName evidence="13">White protein</fullName>
    </recommendedName>
</protein>
<feature type="transmembrane region" description="Helical" evidence="7">
    <location>
        <begin position="280"/>
        <end position="303"/>
    </location>
</feature>
<organism evidence="11 12">
    <name type="scientific">Ignelater luminosus</name>
    <name type="common">Cucubano</name>
    <name type="synonym">Pyrophorus luminosus</name>
    <dbReference type="NCBI Taxonomy" id="2038154"/>
    <lineage>
        <taxon>Eukaryota</taxon>
        <taxon>Metazoa</taxon>
        <taxon>Ecdysozoa</taxon>
        <taxon>Arthropoda</taxon>
        <taxon>Hexapoda</taxon>
        <taxon>Insecta</taxon>
        <taxon>Pterygota</taxon>
        <taxon>Neoptera</taxon>
        <taxon>Endopterygota</taxon>
        <taxon>Coleoptera</taxon>
        <taxon>Polyphaga</taxon>
        <taxon>Elateriformia</taxon>
        <taxon>Elateroidea</taxon>
        <taxon>Elateridae</taxon>
        <taxon>Agrypninae</taxon>
        <taxon>Pyrophorini</taxon>
        <taxon>Ignelater</taxon>
    </lineage>
</organism>
<dbReference type="OrthoDB" id="66620at2759"/>
<keyword evidence="5 7" id="KW-1133">Transmembrane helix</keyword>
<feature type="domain" description="ABC transporter family G" evidence="10">
    <location>
        <begin position="101"/>
        <end position="164"/>
    </location>
</feature>
<dbReference type="InterPro" id="IPR027417">
    <property type="entry name" value="P-loop_NTPase"/>
</dbReference>
<keyword evidence="6 7" id="KW-0472">Membrane</keyword>
<dbReference type="AlphaFoldDB" id="A0A8K0D924"/>